<keyword evidence="10" id="KW-1185">Reference proteome</keyword>
<accession>A0ABS5TQU0</accession>
<dbReference type="EMBL" id="JAHBAY010000011">
    <property type="protein sequence ID" value="MBT0772239.1"/>
    <property type="molecule type" value="Genomic_DNA"/>
</dbReference>
<dbReference type="PROSITE" id="PS00708">
    <property type="entry name" value="PRO_ENDOPEP_SER"/>
    <property type="match status" value="1"/>
</dbReference>
<dbReference type="Gene3D" id="2.130.10.120">
    <property type="entry name" value="Prolyl oligopeptidase, N-terminal domain"/>
    <property type="match status" value="1"/>
</dbReference>
<dbReference type="RefSeq" id="WP_214158633.1">
    <property type="nucleotide sequence ID" value="NZ_JAHBAY010000011.1"/>
</dbReference>
<evidence type="ECO:0000256" key="2">
    <source>
        <dbReference type="ARBA" id="ARBA00005228"/>
    </source>
</evidence>
<dbReference type="PANTHER" id="PTHR42881:SF2">
    <property type="entry name" value="PROLYL ENDOPEPTIDASE"/>
    <property type="match status" value="1"/>
</dbReference>
<evidence type="ECO:0000256" key="6">
    <source>
        <dbReference type="ARBA" id="ARBA00022825"/>
    </source>
</evidence>
<proteinExistence type="inferred from homology"/>
<reference evidence="9 10" key="1">
    <citation type="submission" date="2021-05" db="EMBL/GenBank/DDBJ databases">
        <title>Kineosporia and Streptomyces sp. nov. two new marine actinobacteria isolated from Coral.</title>
        <authorList>
            <person name="Buangrab K."/>
            <person name="Sutthacheep M."/>
            <person name="Yeemin T."/>
            <person name="Harunari E."/>
            <person name="Igarashi Y."/>
            <person name="Kanchanasin P."/>
            <person name="Tanasupawat S."/>
            <person name="Phongsopitanun W."/>
        </authorList>
    </citation>
    <scope>NUCLEOTIDE SEQUENCE [LARGE SCALE GENOMIC DNA]</scope>
    <source>
        <strain evidence="9 10">J2-2</strain>
    </source>
</reference>
<organism evidence="9 10">
    <name type="scientific">Kineosporia corallincola</name>
    <dbReference type="NCBI Taxonomy" id="2835133"/>
    <lineage>
        <taxon>Bacteria</taxon>
        <taxon>Bacillati</taxon>
        <taxon>Actinomycetota</taxon>
        <taxon>Actinomycetes</taxon>
        <taxon>Kineosporiales</taxon>
        <taxon>Kineosporiaceae</taxon>
        <taxon>Kineosporia</taxon>
    </lineage>
</organism>
<dbReference type="Proteomes" id="UP001197247">
    <property type="component" value="Unassembled WGS sequence"/>
</dbReference>
<dbReference type="InterPro" id="IPR002470">
    <property type="entry name" value="Peptidase_S9A"/>
</dbReference>
<dbReference type="SUPFAM" id="SSF53474">
    <property type="entry name" value="alpha/beta-Hydrolases"/>
    <property type="match status" value="1"/>
</dbReference>
<evidence type="ECO:0000256" key="1">
    <source>
        <dbReference type="ARBA" id="ARBA00001070"/>
    </source>
</evidence>
<sequence>MSNPSSAAPVVPAPRLDLVEDLHGRPVADPYRWLEDAADERTVTWSQQQDELFATASAGWPGRERLGARLGELMGAGVVGVPIWRGRRVFSMRREPGQEHSVLYVQDSSSDGRRALVDPIAIDGSGTTTLDAWQPDREGTLLAYQLSEGGTEESVLRIVDVTTGELVDGPIDRARYSPVSWIPGGLPAADGEGRVPAFFYVRRLPPEEVPAGEEQYHRRIWLHRVGSDPAHDVQVFGDGHDPRTYFGVGLSRDGRWLIVSAAVGTAPRNDTWIADLATPGAHLKPDFRPVATGLDAQFGAHVGRDGRLYVFTDLDAPRGRLAVTDPSEPGPEHWRDLIPQHDEAVLQDYTVLDGEQLIDSPLLLAKWTRHAVSEISVHDLDSGSRYPGASGSIELPGVGTVGGLVSRPEGGHECWFTYTDHVTPPHVYRLDGLTGRVELYATPPGTVAVPEVVTRQIEYASADGTTVRMFVTSRADLLDESGGPRNPRPTILYGYGGFGVPMTPGYSAGILAWAEAGGVYAVANLRGGSEEGEDWHRAGMLGLKQNVFDDFHAAAGHLIQNGWTTSAQLAASGGSNGGLLVGAALTQRPELYRAIVCSAPLLDMIRYEKFGLGATWNVEYGSADDPEQFGWLLGYSPYHRVREGVDYPATLFTVFDGDTRVDPLHARKLCAALQHATTGDPQARPVLIRREKDVGHGARALSRTIALSTDTMTFLAAQTGLDLNQRDR</sequence>
<evidence type="ECO:0000259" key="7">
    <source>
        <dbReference type="Pfam" id="PF00326"/>
    </source>
</evidence>
<evidence type="ECO:0000256" key="4">
    <source>
        <dbReference type="ARBA" id="ARBA00022670"/>
    </source>
</evidence>
<keyword evidence="6" id="KW-0720">Serine protease</keyword>
<evidence type="ECO:0000313" key="9">
    <source>
        <dbReference type="EMBL" id="MBT0772239.1"/>
    </source>
</evidence>
<gene>
    <name evidence="9" type="ORF">KIH74_25060</name>
</gene>
<dbReference type="Pfam" id="PF02897">
    <property type="entry name" value="Peptidase_S9_N"/>
    <property type="match status" value="1"/>
</dbReference>
<evidence type="ECO:0000259" key="8">
    <source>
        <dbReference type="Pfam" id="PF02897"/>
    </source>
</evidence>
<dbReference type="InterPro" id="IPR002471">
    <property type="entry name" value="Pept_S9_AS"/>
</dbReference>
<dbReference type="SUPFAM" id="SSF50993">
    <property type="entry name" value="Peptidase/esterase 'gauge' domain"/>
    <property type="match status" value="1"/>
</dbReference>
<dbReference type="InterPro" id="IPR029058">
    <property type="entry name" value="AB_hydrolase_fold"/>
</dbReference>
<keyword evidence="5" id="KW-0378">Hydrolase</keyword>
<evidence type="ECO:0000256" key="5">
    <source>
        <dbReference type="ARBA" id="ARBA00022801"/>
    </source>
</evidence>
<dbReference type="PRINTS" id="PR00862">
    <property type="entry name" value="PROLIGOPTASE"/>
</dbReference>
<comment type="caution">
    <text evidence="9">The sequence shown here is derived from an EMBL/GenBank/DDBJ whole genome shotgun (WGS) entry which is preliminary data.</text>
</comment>
<evidence type="ECO:0000313" key="10">
    <source>
        <dbReference type="Proteomes" id="UP001197247"/>
    </source>
</evidence>
<dbReference type="Gene3D" id="3.40.50.1820">
    <property type="entry name" value="alpha/beta hydrolase"/>
    <property type="match status" value="1"/>
</dbReference>
<dbReference type="Pfam" id="PF00326">
    <property type="entry name" value="Peptidase_S9"/>
    <property type="match status" value="1"/>
</dbReference>
<dbReference type="InterPro" id="IPR001375">
    <property type="entry name" value="Peptidase_S9_cat"/>
</dbReference>
<dbReference type="InterPro" id="IPR051167">
    <property type="entry name" value="Prolyl_oligopep/macrocyclase"/>
</dbReference>
<dbReference type="InterPro" id="IPR023302">
    <property type="entry name" value="Pept_S9A_N"/>
</dbReference>
<keyword evidence="4" id="KW-0645">Protease</keyword>
<feature type="domain" description="Peptidase S9 prolyl oligopeptidase catalytic" evidence="7">
    <location>
        <begin position="509"/>
        <end position="720"/>
    </location>
</feature>
<comment type="catalytic activity">
    <reaction evidence="1">
        <text>Hydrolysis of Pro-|-Xaa &gt;&gt; Ala-|-Xaa in oligopeptides.</text>
        <dbReference type="EC" id="3.4.21.26"/>
    </reaction>
</comment>
<name>A0ABS5TQU0_9ACTN</name>
<comment type="similarity">
    <text evidence="2">Belongs to the peptidase S9A family.</text>
</comment>
<protein>
    <recommendedName>
        <fullName evidence="3">prolyl oligopeptidase</fullName>
        <ecNumber evidence="3">3.4.21.26</ecNumber>
    </recommendedName>
</protein>
<dbReference type="PANTHER" id="PTHR42881">
    <property type="entry name" value="PROLYL ENDOPEPTIDASE"/>
    <property type="match status" value="1"/>
</dbReference>
<feature type="domain" description="Peptidase S9A N-terminal" evidence="8">
    <location>
        <begin position="19"/>
        <end position="441"/>
    </location>
</feature>
<evidence type="ECO:0000256" key="3">
    <source>
        <dbReference type="ARBA" id="ARBA00011897"/>
    </source>
</evidence>
<dbReference type="EC" id="3.4.21.26" evidence="3"/>